<name>A0A8X8CL42_POPTO</name>
<sequence>MDLMAIVTALCICLSILLTTPSAAMEIHEKQSSHQHAAADDRVKFSVPTLPRKLRVLLDQEVAVKSYAARSSTSLNKQKGDNAPVRRFASLPTSKLTPYDHFFQIAKHTIRNKMGCLGADQPGHGVNGSRGPTRPIFLRWIIRKLEEDARYITNPCRLVHKTWSGGPAASMKLLV</sequence>
<feature type="signal peptide" evidence="1">
    <location>
        <begin position="1"/>
        <end position="24"/>
    </location>
</feature>
<feature type="chain" id="PRO_5036453018" evidence="1">
    <location>
        <begin position="25"/>
        <end position="175"/>
    </location>
</feature>
<reference evidence="2" key="1">
    <citation type="journal article" date="2020" name="bioRxiv">
        <title>Hybrid origin of Populus tomentosa Carr. identified through genome sequencing and phylogenomic analysis.</title>
        <authorList>
            <person name="An X."/>
            <person name="Gao K."/>
            <person name="Chen Z."/>
            <person name="Li J."/>
            <person name="Yang X."/>
            <person name="Yang X."/>
            <person name="Zhou J."/>
            <person name="Guo T."/>
            <person name="Zhao T."/>
            <person name="Huang S."/>
            <person name="Miao D."/>
            <person name="Khan W.U."/>
            <person name="Rao P."/>
            <person name="Ye M."/>
            <person name="Lei B."/>
            <person name="Liao W."/>
            <person name="Wang J."/>
            <person name="Ji L."/>
            <person name="Li Y."/>
            <person name="Guo B."/>
            <person name="Mustafa N.S."/>
            <person name="Li S."/>
            <person name="Yun Q."/>
            <person name="Keller S.R."/>
            <person name="Mao J."/>
            <person name="Zhang R."/>
            <person name="Strauss S.H."/>
        </authorList>
    </citation>
    <scope>NUCLEOTIDE SEQUENCE</scope>
    <source>
        <strain evidence="2">GM15</strain>
        <tissue evidence="2">Leaf</tissue>
    </source>
</reference>
<keyword evidence="1" id="KW-0732">Signal</keyword>
<dbReference type="Proteomes" id="UP000886885">
    <property type="component" value="Chromosome 10D"/>
</dbReference>
<accession>A0A8X8CL42</accession>
<gene>
    <name evidence="2" type="ORF">POTOM_038178</name>
</gene>
<comment type="caution">
    <text evidence="2">The sequence shown here is derived from an EMBL/GenBank/DDBJ whole genome shotgun (WGS) entry which is preliminary data.</text>
</comment>
<evidence type="ECO:0000256" key="1">
    <source>
        <dbReference type="SAM" id="SignalP"/>
    </source>
</evidence>
<protein>
    <submittedName>
        <fullName evidence="2">Uncharacterized protein</fullName>
    </submittedName>
</protein>
<organism evidence="2 3">
    <name type="scientific">Populus tomentosa</name>
    <name type="common">Chinese white poplar</name>
    <dbReference type="NCBI Taxonomy" id="118781"/>
    <lineage>
        <taxon>Eukaryota</taxon>
        <taxon>Viridiplantae</taxon>
        <taxon>Streptophyta</taxon>
        <taxon>Embryophyta</taxon>
        <taxon>Tracheophyta</taxon>
        <taxon>Spermatophyta</taxon>
        <taxon>Magnoliopsida</taxon>
        <taxon>eudicotyledons</taxon>
        <taxon>Gunneridae</taxon>
        <taxon>Pentapetalae</taxon>
        <taxon>rosids</taxon>
        <taxon>fabids</taxon>
        <taxon>Malpighiales</taxon>
        <taxon>Salicaceae</taxon>
        <taxon>Saliceae</taxon>
        <taxon>Populus</taxon>
    </lineage>
</organism>
<dbReference type="OrthoDB" id="894015at2759"/>
<dbReference type="AlphaFoldDB" id="A0A8X8CL42"/>
<evidence type="ECO:0000313" key="3">
    <source>
        <dbReference type="Proteomes" id="UP000886885"/>
    </source>
</evidence>
<evidence type="ECO:0000313" key="2">
    <source>
        <dbReference type="EMBL" id="KAG6757852.1"/>
    </source>
</evidence>
<dbReference type="EMBL" id="JAAWWB010000020">
    <property type="protein sequence ID" value="KAG6757852.1"/>
    <property type="molecule type" value="Genomic_DNA"/>
</dbReference>
<proteinExistence type="predicted"/>
<keyword evidence="3" id="KW-1185">Reference proteome</keyword>